<protein>
    <submittedName>
        <fullName evidence="2">Uncharacterized protein (DUF58 family)</fullName>
    </submittedName>
</protein>
<comment type="caution">
    <text evidence="2">The sequence shown here is derived from an EMBL/GenBank/DDBJ whole genome shotgun (WGS) entry which is preliminary data.</text>
</comment>
<keyword evidence="3" id="KW-1185">Reference proteome</keyword>
<gene>
    <name evidence="2" type="ORF">CLV34_0184</name>
</gene>
<feature type="transmembrane region" description="Helical" evidence="1">
    <location>
        <begin position="12"/>
        <end position="32"/>
    </location>
</feature>
<dbReference type="RefSeq" id="WP_157803644.1">
    <property type="nucleotide sequence ID" value="NZ_PGTZ01000006.1"/>
</dbReference>
<reference evidence="2 3" key="1">
    <citation type="submission" date="2017-11" db="EMBL/GenBank/DDBJ databases">
        <title>Genomic Encyclopedia of Archaeal and Bacterial Type Strains, Phase II (KMG-II): From Individual Species to Whole Genera.</title>
        <authorList>
            <person name="Goeker M."/>
        </authorList>
    </citation>
    <scope>NUCLEOTIDE SEQUENCE [LARGE SCALE GENOMIC DNA]</scope>
    <source>
        <strain evidence="2 3">DSM 22413</strain>
    </source>
</reference>
<keyword evidence="1" id="KW-1133">Transmembrane helix</keyword>
<organism evidence="2 3">
    <name type="scientific">Luteimicrobium subarcticum</name>
    <dbReference type="NCBI Taxonomy" id="620910"/>
    <lineage>
        <taxon>Bacteria</taxon>
        <taxon>Bacillati</taxon>
        <taxon>Actinomycetota</taxon>
        <taxon>Actinomycetes</taxon>
        <taxon>Micrococcales</taxon>
        <taxon>Luteimicrobium</taxon>
    </lineage>
</organism>
<dbReference type="OrthoDB" id="9812729at2"/>
<dbReference type="PANTHER" id="PTHR34351">
    <property type="entry name" value="SLR1927 PROTEIN-RELATED"/>
    <property type="match status" value="1"/>
</dbReference>
<evidence type="ECO:0000256" key="1">
    <source>
        <dbReference type="SAM" id="Phobius"/>
    </source>
</evidence>
<proteinExistence type="predicted"/>
<keyword evidence="1" id="KW-0812">Transmembrane</keyword>
<keyword evidence="1" id="KW-0472">Membrane</keyword>
<dbReference type="EMBL" id="PGTZ01000006">
    <property type="protein sequence ID" value="PJI94348.1"/>
    <property type="molecule type" value="Genomic_DNA"/>
</dbReference>
<evidence type="ECO:0000313" key="2">
    <source>
        <dbReference type="EMBL" id="PJI94348.1"/>
    </source>
</evidence>
<accession>A0A2M8WTX9</accession>
<dbReference type="Proteomes" id="UP000231586">
    <property type="component" value="Unassembled WGS sequence"/>
</dbReference>
<sequence length="434" mass="45409">MPGRTHETHVRVTPRGRALALGGGVVALLGFAVGLTDLVVLGLVLPVAVGVAAVHTGLHRRERRRNALTTTRRVAPDPVLAGQATDVALVVSTVEHESAARARLARMRISENVSAELAGTPPRGRQDVTTDEIRVLYSLRPELRGRWELGPATASVEDVFGLVEASRSFGGTTTVTVWPAVEELPARARSSFQHSSDAAAGSRRSSPDDAVLREYVVGDDLRRVHWASAARRGRIMVRADESAGTPPATVLFDRALLVAPPGRASLTRPPGEWAVSCAGSFAVALVGSGHATRVLGTAHVPDVAAVPHASGGRGEGRAHVLDQCVDLTALEEPAGAVRAVVDTSRALRGHRRHDELVLAVIAPQPQEGADALAGLAGDAFHGAVVVLPRNTTAALEERAADTVAALRSAGWRAVTVFDGSPVARAWSSLATEVA</sequence>
<dbReference type="AlphaFoldDB" id="A0A2M8WTX9"/>
<evidence type="ECO:0000313" key="3">
    <source>
        <dbReference type="Proteomes" id="UP000231586"/>
    </source>
</evidence>
<name>A0A2M8WTX9_9MICO</name>
<dbReference type="PANTHER" id="PTHR34351:SF1">
    <property type="entry name" value="SLR1927 PROTEIN"/>
    <property type="match status" value="1"/>
</dbReference>